<proteinExistence type="predicted"/>
<comment type="caution">
    <text evidence="3">The sequence shown here is derived from an EMBL/GenBank/DDBJ whole genome shotgun (WGS) entry which is preliminary data.</text>
</comment>
<dbReference type="Pfam" id="PF19127">
    <property type="entry name" value="Choline_bind_3"/>
    <property type="match status" value="1"/>
</dbReference>
<dbReference type="AlphaFoldDB" id="A0A1S8T3Y6"/>
<keyword evidence="4" id="KW-1185">Reference proteome</keyword>
<feature type="repeat" description="Cell wall-binding" evidence="2">
    <location>
        <begin position="113"/>
        <end position="132"/>
    </location>
</feature>
<evidence type="ECO:0000256" key="2">
    <source>
        <dbReference type="PROSITE-ProRule" id="PRU00591"/>
    </source>
</evidence>
<evidence type="ECO:0000313" key="3">
    <source>
        <dbReference type="EMBL" id="OOM72334.1"/>
    </source>
</evidence>
<dbReference type="EMBL" id="LZZM01000223">
    <property type="protein sequence ID" value="OOM72334.1"/>
    <property type="molecule type" value="Genomic_DNA"/>
</dbReference>
<dbReference type="STRING" id="29367.CLPUN_48020"/>
<dbReference type="PROSITE" id="PS51170">
    <property type="entry name" value="CW"/>
    <property type="match status" value="3"/>
</dbReference>
<keyword evidence="3" id="KW-0378">Hydrolase</keyword>
<dbReference type="EC" id="3.5.1.28" evidence="3"/>
<feature type="repeat" description="Cell wall-binding" evidence="2">
    <location>
        <begin position="93"/>
        <end position="112"/>
    </location>
</feature>
<feature type="repeat" description="Cell wall-binding" evidence="2">
    <location>
        <begin position="52"/>
        <end position="71"/>
    </location>
</feature>
<organism evidence="3 4">
    <name type="scientific">Clostridium puniceum</name>
    <dbReference type="NCBI Taxonomy" id="29367"/>
    <lineage>
        <taxon>Bacteria</taxon>
        <taxon>Bacillati</taxon>
        <taxon>Bacillota</taxon>
        <taxon>Clostridia</taxon>
        <taxon>Eubacteriales</taxon>
        <taxon>Clostridiaceae</taxon>
        <taxon>Clostridium</taxon>
    </lineage>
</organism>
<name>A0A1S8T3Y6_9CLOT</name>
<accession>A0A1S8T3Y6</accession>
<protein>
    <submittedName>
        <fullName evidence="3">Autolysin</fullName>
        <ecNumber evidence="3">3.5.1.28</ecNumber>
    </submittedName>
</protein>
<dbReference type="Gene3D" id="2.10.270.10">
    <property type="entry name" value="Cholin Binding"/>
    <property type="match status" value="2"/>
</dbReference>
<dbReference type="OrthoDB" id="1912376at2"/>
<evidence type="ECO:0000313" key="4">
    <source>
        <dbReference type="Proteomes" id="UP000190890"/>
    </source>
</evidence>
<sequence>MIKHKSLKKVLIIAIALTALFTFREIKLIEANAEGWINVDNSWRYYSGTDIETGWCKSNGNWYYLNEDGLARTGWIKSEGKYYYLDQSTGKMLTGWIQDQGNWYYLNSFGEMITGWFEYKGNLYYLNTSGVMVRDIYIGEYYLGPDGAWKEGQYHHR</sequence>
<keyword evidence="1" id="KW-0677">Repeat</keyword>
<reference evidence="3 4" key="1">
    <citation type="submission" date="2016-05" db="EMBL/GenBank/DDBJ databases">
        <title>Microbial solvent formation.</title>
        <authorList>
            <person name="Poehlein A."/>
            <person name="Montoya Solano J.D."/>
            <person name="Flitsch S."/>
            <person name="Krabben P."/>
            <person name="Duerre P."/>
            <person name="Daniel R."/>
        </authorList>
    </citation>
    <scope>NUCLEOTIDE SEQUENCE [LARGE SCALE GENOMIC DNA]</scope>
    <source>
        <strain evidence="3 4">DSM 2619</strain>
    </source>
</reference>
<gene>
    <name evidence="3" type="primary">lytA_19</name>
    <name evidence="3" type="ORF">CLPUN_48020</name>
</gene>
<dbReference type="Proteomes" id="UP000190890">
    <property type="component" value="Unassembled WGS sequence"/>
</dbReference>
<dbReference type="SUPFAM" id="SSF69360">
    <property type="entry name" value="Cell wall binding repeat"/>
    <property type="match status" value="1"/>
</dbReference>
<dbReference type="GO" id="GO:0008745">
    <property type="term" value="F:N-acetylmuramoyl-L-alanine amidase activity"/>
    <property type="evidence" value="ECO:0007669"/>
    <property type="project" value="UniProtKB-EC"/>
</dbReference>
<dbReference type="Pfam" id="PF19085">
    <property type="entry name" value="Choline_bind_2"/>
    <property type="match status" value="1"/>
</dbReference>
<dbReference type="RefSeq" id="WP_077849707.1">
    <property type="nucleotide sequence ID" value="NZ_LZZM01000223.1"/>
</dbReference>
<dbReference type="InterPro" id="IPR018337">
    <property type="entry name" value="Cell_wall/Cho-bd_repeat"/>
</dbReference>
<dbReference type="Pfam" id="PF01473">
    <property type="entry name" value="Choline_bind_1"/>
    <property type="match status" value="1"/>
</dbReference>
<evidence type="ECO:0000256" key="1">
    <source>
        <dbReference type="ARBA" id="ARBA00022737"/>
    </source>
</evidence>